<dbReference type="GeneID" id="19113023"/>
<evidence type="ECO:0000259" key="4">
    <source>
        <dbReference type="Pfam" id="PF24854"/>
    </source>
</evidence>
<dbReference type="AlphaFoldDB" id="M2N5Y7"/>
<feature type="transmembrane region" description="Helical" evidence="2">
    <location>
        <begin position="329"/>
        <end position="362"/>
    </location>
</feature>
<feature type="chain" id="PRO_5004021935" description="DUF7728 domain-containing protein" evidence="3">
    <location>
        <begin position="28"/>
        <end position="414"/>
    </location>
</feature>
<feature type="compositionally biased region" description="Basic residues" evidence="1">
    <location>
        <begin position="286"/>
        <end position="318"/>
    </location>
</feature>
<evidence type="ECO:0000256" key="2">
    <source>
        <dbReference type="SAM" id="Phobius"/>
    </source>
</evidence>
<dbReference type="Pfam" id="PF24854">
    <property type="entry name" value="DUF7728"/>
    <property type="match status" value="1"/>
</dbReference>
<name>M2N5Y7_BAUPA</name>
<dbReference type="RefSeq" id="XP_007678680.1">
    <property type="nucleotide sequence ID" value="XM_007680490.1"/>
</dbReference>
<keyword evidence="3" id="KW-0732">Signal</keyword>
<evidence type="ECO:0000256" key="1">
    <source>
        <dbReference type="SAM" id="MobiDB-lite"/>
    </source>
</evidence>
<keyword evidence="2" id="KW-1133">Transmembrane helix</keyword>
<protein>
    <recommendedName>
        <fullName evidence="4">DUF7728 domain-containing protein</fullName>
    </recommendedName>
</protein>
<evidence type="ECO:0000313" key="5">
    <source>
        <dbReference type="EMBL" id="EMC94190.1"/>
    </source>
</evidence>
<feature type="compositionally biased region" description="Basic residues" evidence="1">
    <location>
        <begin position="248"/>
        <end position="271"/>
    </location>
</feature>
<evidence type="ECO:0000313" key="6">
    <source>
        <dbReference type="Proteomes" id="UP000011761"/>
    </source>
</evidence>
<feature type="region of interest" description="Disordered" evidence="1">
    <location>
        <begin position="248"/>
        <end position="318"/>
    </location>
</feature>
<feature type="signal peptide" evidence="3">
    <location>
        <begin position="1"/>
        <end position="27"/>
    </location>
</feature>
<dbReference type="InterPro" id="IPR056145">
    <property type="entry name" value="DUF7728"/>
</dbReference>
<keyword evidence="2" id="KW-0472">Membrane</keyword>
<gene>
    <name evidence="5" type="ORF">BAUCODRAFT_36662</name>
</gene>
<dbReference type="eggNOG" id="ENOG502SC3G">
    <property type="taxonomic scope" value="Eukaryota"/>
</dbReference>
<dbReference type="EMBL" id="KB445559">
    <property type="protein sequence ID" value="EMC94190.1"/>
    <property type="molecule type" value="Genomic_DNA"/>
</dbReference>
<dbReference type="OrthoDB" id="5409353at2759"/>
<dbReference type="KEGG" id="bcom:BAUCODRAFT_36662"/>
<dbReference type="HOGENOM" id="CLU_692927_0_0_1"/>
<dbReference type="PANTHER" id="PTHR40622:SF1">
    <property type="match status" value="1"/>
</dbReference>
<evidence type="ECO:0000256" key="3">
    <source>
        <dbReference type="SAM" id="SignalP"/>
    </source>
</evidence>
<accession>M2N5Y7</accession>
<feature type="domain" description="DUF7728" evidence="4">
    <location>
        <begin position="43"/>
        <end position="193"/>
    </location>
</feature>
<keyword evidence="2" id="KW-0812">Transmembrane</keyword>
<dbReference type="Proteomes" id="UP000011761">
    <property type="component" value="Unassembled WGS sequence"/>
</dbReference>
<proteinExistence type="predicted"/>
<keyword evidence="6" id="KW-1185">Reference proteome</keyword>
<sequence length="414" mass="45038">MLGRTVGLLTACAVGANALILPPGVASFSPSTGIDTVANPQSARIKLPCSSCNWQYGHRDHGSDISLLRSGNRNNSLLLKFDVTDDGKQLTVNGRHIYPPPFADGDRQLQVKQTPSDGEVAINDWLVPINLLATMYSLEESEEEPLTPEGDVLKTIKFEIWELNEEPVDADVAQVKMLRTSEGDLLIMEATSVPASDNLAVGDAPLALPPPISYGVDKHGPLSMECDGLPAPICRIKEEIEKAIERIRKPKGTSKGGCRGRKGNPAKRPGHMRPPFGAHGEEGKHDRPHHMRPHGQHGHGEHRGHHGRHGHHGHHRHGHNVLHGFVKAFMAVLIPVMAGIAVGMTVSLIGLVVGRFVSFVWITVVRGGRRGNASEVARVDVAEKCEEKSLLAEMEPPPVYEHAPAYEDVQREQS</sequence>
<dbReference type="OMA" id="CRGKPKC"/>
<organism evidence="5 6">
    <name type="scientific">Baudoinia panamericana (strain UAMH 10762)</name>
    <name type="common">Angels' share fungus</name>
    <name type="synonym">Baudoinia compniacensis (strain UAMH 10762)</name>
    <dbReference type="NCBI Taxonomy" id="717646"/>
    <lineage>
        <taxon>Eukaryota</taxon>
        <taxon>Fungi</taxon>
        <taxon>Dikarya</taxon>
        <taxon>Ascomycota</taxon>
        <taxon>Pezizomycotina</taxon>
        <taxon>Dothideomycetes</taxon>
        <taxon>Dothideomycetidae</taxon>
        <taxon>Mycosphaerellales</taxon>
        <taxon>Teratosphaeriaceae</taxon>
        <taxon>Baudoinia</taxon>
    </lineage>
</organism>
<dbReference type="PANTHER" id="PTHR40622">
    <property type="match status" value="1"/>
</dbReference>
<reference evidence="5 6" key="1">
    <citation type="journal article" date="2012" name="PLoS Pathog.">
        <title>Diverse lifestyles and strategies of plant pathogenesis encoded in the genomes of eighteen Dothideomycetes fungi.</title>
        <authorList>
            <person name="Ohm R.A."/>
            <person name="Feau N."/>
            <person name="Henrissat B."/>
            <person name="Schoch C.L."/>
            <person name="Horwitz B.A."/>
            <person name="Barry K.W."/>
            <person name="Condon B.J."/>
            <person name="Copeland A.C."/>
            <person name="Dhillon B."/>
            <person name="Glaser F."/>
            <person name="Hesse C.N."/>
            <person name="Kosti I."/>
            <person name="LaButti K."/>
            <person name="Lindquist E.A."/>
            <person name="Lucas S."/>
            <person name="Salamov A.A."/>
            <person name="Bradshaw R.E."/>
            <person name="Ciuffetti L."/>
            <person name="Hamelin R.C."/>
            <person name="Kema G.H.J."/>
            <person name="Lawrence C."/>
            <person name="Scott J.A."/>
            <person name="Spatafora J.W."/>
            <person name="Turgeon B.G."/>
            <person name="de Wit P.J.G.M."/>
            <person name="Zhong S."/>
            <person name="Goodwin S.B."/>
            <person name="Grigoriev I.V."/>
        </authorList>
    </citation>
    <scope>NUCLEOTIDE SEQUENCE [LARGE SCALE GENOMIC DNA]</scope>
    <source>
        <strain evidence="5 6">UAMH 10762</strain>
    </source>
</reference>